<dbReference type="Pfam" id="PF01734">
    <property type="entry name" value="Patatin"/>
    <property type="match status" value="1"/>
</dbReference>
<dbReference type="EMBL" id="BMYM01000001">
    <property type="protein sequence ID" value="GHD30789.1"/>
    <property type="molecule type" value="Genomic_DNA"/>
</dbReference>
<gene>
    <name evidence="4" type="ORF">GCM10007053_12940</name>
</gene>
<keyword evidence="5" id="KW-1185">Reference proteome</keyword>
<feature type="active site" description="Proton acceptor" evidence="2">
    <location>
        <position position="183"/>
    </location>
</feature>
<keyword evidence="2" id="KW-0378">Hydrolase</keyword>
<dbReference type="PROSITE" id="PS51635">
    <property type="entry name" value="PNPLA"/>
    <property type="match status" value="1"/>
</dbReference>
<feature type="short sequence motif" description="GXGXXG" evidence="2">
    <location>
        <begin position="14"/>
        <end position="19"/>
    </location>
</feature>
<dbReference type="InterPro" id="IPR047156">
    <property type="entry name" value="Teg/CotR/CapV-like"/>
</dbReference>
<dbReference type="GO" id="GO:0016042">
    <property type="term" value="P:lipid catabolic process"/>
    <property type="evidence" value="ECO:0007669"/>
    <property type="project" value="UniProtKB-UniRule"/>
</dbReference>
<dbReference type="CDD" id="cd07199">
    <property type="entry name" value="Pat17_PNPLA8_PNPLA9_like"/>
    <property type="match status" value="1"/>
</dbReference>
<dbReference type="RefSeq" id="WP_189476402.1">
    <property type="nucleotide sequence ID" value="NZ_BMYM01000001.1"/>
</dbReference>
<evidence type="ECO:0000313" key="4">
    <source>
        <dbReference type="EMBL" id="GHD30789.1"/>
    </source>
</evidence>
<reference evidence="4" key="1">
    <citation type="journal article" date="2014" name="Int. J. Syst. Evol. Microbiol.">
        <title>Complete genome sequence of Corynebacterium casei LMG S-19264T (=DSM 44701T), isolated from a smear-ripened cheese.</title>
        <authorList>
            <consortium name="US DOE Joint Genome Institute (JGI-PGF)"/>
            <person name="Walter F."/>
            <person name="Albersmeier A."/>
            <person name="Kalinowski J."/>
            <person name="Ruckert C."/>
        </authorList>
    </citation>
    <scope>NUCLEOTIDE SEQUENCE</scope>
    <source>
        <strain evidence="4">KCTC 23430</strain>
    </source>
</reference>
<dbReference type="Gene3D" id="3.40.1090.10">
    <property type="entry name" value="Cytosolic phospholipase A2 catalytic domain"/>
    <property type="match status" value="1"/>
</dbReference>
<feature type="domain" description="PNPLA" evidence="3">
    <location>
        <begin position="10"/>
        <end position="196"/>
    </location>
</feature>
<dbReference type="PANTHER" id="PTHR24138">
    <property type="entry name" value="INTRACELLLAR PHOSPHOLIPASE A FAMILY"/>
    <property type="match status" value="1"/>
</dbReference>
<feature type="active site" description="Nucleophile" evidence="2">
    <location>
        <position position="48"/>
    </location>
</feature>
<reference evidence="4" key="2">
    <citation type="submission" date="2020-09" db="EMBL/GenBank/DDBJ databases">
        <authorList>
            <person name="Sun Q."/>
            <person name="Kim S."/>
        </authorList>
    </citation>
    <scope>NUCLEOTIDE SEQUENCE</scope>
    <source>
        <strain evidence="4">KCTC 23430</strain>
    </source>
</reference>
<protein>
    <submittedName>
        <fullName evidence="4">Patatin</fullName>
    </submittedName>
</protein>
<organism evidence="4 5">
    <name type="scientific">Parahalioglobus pacificus</name>
    <dbReference type="NCBI Taxonomy" id="930806"/>
    <lineage>
        <taxon>Bacteria</taxon>
        <taxon>Pseudomonadati</taxon>
        <taxon>Pseudomonadota</taxon>
        <taxon>Gammaproteobacteria</taxon>
        <taxon>Cellvibrionales</taxon>
        <taxon>Halieaceae</taxon>
        <taxon>Parahalioglobus</taxon>
    </lineage>
</organism>
<evidence type="ECO:0000313" key="5">
    <source>
        <dbReference type="Proteomes" id="UP000644693"/>
    </source>
</evidence>
<evidence type="ECO:0000256" key="2">
    <source>
        <dbReference type="PROSITE-ProRule" id="PRU01161"/>
    </source>
</evidence>
<sequence length="326" mass="35893">MSQKGPIFILSVDGGGSRGVIPANILMHLQRDLNISLREQFDFFAGVSTGAMIAAYLVCDAGTVDDLANDSYSSENLSRIMDKTVWDRMLGRMQNQPKYDGVNKRAYVDEMLGSVCINDIVDKHLLIIAYDFISRDLVAFKNGRGSDASYNPTLAEICDASTAAPTLYPTVPTTSLTRRWLLDGALATNDPSVCALTESLAMGHTLDDIWMLSLGTGRPVPDLSQEDRDTIGKASRDWGVVGWLTNGLLDHMMSASSSVSAHQCRQLLGNRYLRVNSELPRKLMQLDNTSEGRVMDLQSYANQWYLEFREPILALIQAATEARASA</sequence>
<evidence type="ECO:0000256" key="1">
    <source>
        <dbReference type="ARBA" id="ARBA00023098"/>
    </source>
</evidence>
<name>A0A918XHB9_9GAMM</name>
<dbReference type="SUPFAM" id="SSF52151">
    <property type="entry name" value="FabD/lysophospholipase-like"/>
    <property type="match status" value="1"/>
</dbReference>
<comment type="caution">
    <text evidence="4">The sequence shown here is derived from an EMBL/GenBank/DDBJ whole genome shotgun (WGS) entry which is preliminary data.</text>
</comment>
<keyword evidence="1 2" id="KW-0443">Lipid metabolism</keyword>
<feature type="short sequence motif" description="DGA/G" evidence="2">
    <location>
        <begin position="183"/>
        <end position="185"/>
    </location>
</feature>
<evidence type="ECO:0000259" key="3">
    <source>
        <dbReference type="PROSITE" id="PS51635"/>
    </source>
</evidence>
<dbReference type="InterPro" id="IPR002641">
    <property type="entry name" value="PNPLA_dom"/>
</dbReference>
<dbReference type="PANTHER" id="PTHR24138:SF10">
    <property type="entry name" value="PHOSPHOLIPASE A2"/>
    <property type="match status" value="1"/>
</dbReference>
<dbReference type="Proteomes" id="UP000644693">
    <property type="component" value="Unassembled WGS sequence"/>
</dbReference>
<keyword evidence="2" id="KW-0442">Lipid degradation</keyword>
<dbReference type="InterPro" id="IPR016035">
    <property type="entry name" value="Acyl_Trfase/lysoPLipase"/>
</dbReference>
<proteinExistence type="predicted"/>
<dbReference type="GO" id="GO:0016787">
    <property type="term" value="F:hydrolase activity"/>
    <property type="evidence" value="ECO:0007669"/>
    <property type="project" value="UniProtKB-UniRule"/>
</dbReference>
<feature type="short sequence motif" description="GXSXG" evidence="2">
    <location>
        <begin position="46"/>
        <end position="50"/>
    </location>
</feature>
<accession>A0A918XHB9</accession>
<dbReference type="AlphaFoldDB" id="A0A918XHB9"/>